<dbReference type="SUPFAM" id="SSF52172">
    <property type="entry name" value="CheY-like"/>
    <property type="match status" value="1"/>
</dbReference>
<evidence type="ECO:0000313" key="8">
    <source>
        <dbReference type="EMBL" id="QYM79034.1"/>
    </source>
</evidence>
<dbReference type="GO" id="GO:0006355">
    <property type="term" value="P:regulation of DNA-templated transcription"/>
    <property type="evidence" value="ECO:0007669"/>
    <property type="project" value="InterPro"/>
</dbReference>
<evidence type="ECO:0000256" key="3">
    <source>
        <dbReference type="ARBA" id="ARBA00023125"/>
    </source>
</evidence>
<evidence type="ECO:0000313" key="9">
    <source>
        <dbReference type="Proteomes" id="UP000825051"/>
    </source>
</evidence>
<accession>A0A8F9TTM0</accession>
<dbReference type="SMART" id="SM00448">
    <property type="entry name" value="REC"/>
    <property type="match status" value="1"/>
</dbReference>
<reference evidence="8" key="1">
    <citation type="submission" date="2021-08" db="EMBL/GenBank/DDBJ databases">
        <title>Genome of a novel bacterium of the phylum Verrucomicrobia, Oleiharenicola sp. KSB-15.</title>
        <authorList>
            <person name="Chung J.-H."/>
            <person name="Ahn J.-H."/>
            <person name="Yoon Y."/>
            <person name="Kim D.-Y."/>
            <person name="An S.-H."/>
            <person name="Park I."/>
            <person name="Yeon J."/>
        </authorList>
    </citation>
    <scope>NUCLEOTIDE SEQUENCE</scope>
    <source>
        <strain evidence="8">KSB-15</strain>
    </source>
</reference>
<dbReference type="EMBL" id="CP080507">
    <property type="protein sequence ID" value="QYM79034.1"/>
    <property type="molecule type" value="Genomic_DNA"/>
</dbReference>
<organism evidence="8 9">
    <name type="scientific">Horticoccus luteus</name>
    <dbReference type="NCBI Taxonomy" id="2862869"/>
    <lineage>
        <taxon>Bacteria</taxon>
        <taxon>Pseudomonadati</taxon>
        <taxon>Verrucomicrobiota</taxon>
        <taxon>Opitutia</taxon>
        <taxon>Opitutales</taxon>
        <taxon>Opitutaceae</taxon>
        <taxon>Horticoccus</taxon>
    </lineage>
</organism>
<evidence type="ECO:0000259" key="7">
    <source>
        <dbReference type="PROSITE" id="PS50110"/>
    </source>
</evidence>
<dbReference type="InterPro" id="IPR000792">
    <property type="entry name" value="Tscrpt_reg_LuxR_C"/>
</dbReference>
<dbReference type="PRINTS" id="PR00038">
    <property type="entry name" value="HTHLUXR"/>
</dbReference>
<dbReference type="GO" id="GO:0000160">
    <property type="term" value="P:phosphorelay signal transduction system"/>
    <property type="evidence" value="ECO:0007669"/>
    <property type="project" value="InterPro"/>
</dbReference>
<dbReference type="InterPro" id="IPR039420">
    <property type="entry name" value="WalR-like"/>
</dbReference>
<dbReference type="Pfam" id="PF00072">
    <property type="entry name" value="Response_reg"/>
    <property type="match status" value="1"/>
</dbReference>
<feature type="modified residue" description="4-aspartylphosphate" evidence="5">
    <location>
        <position position="72"/>
    </location>
</feature>
<dbReference type="PROSITE" id="PS50043">
    <property type="entry name" value="HTH_LUXR_2"/>
    <property type="match status" value="1"/>
</dbReference>
<dbReference type="InterPro" id="IPR001789">
    <property type="entry name" value="Sig_transdc_resp-reg_receiver"/>
</dbReference>
<dbReference type="InterPro" id="IPR058245">
    <property type="entry name" value="NreC/VraR/RcsB-like_REC"/>
</dbReference>
<gene>
    <name evidence="8" type="ORF">K0B96_00015</name>
</gene>
<dbReference type="InterPro" id="IPR011006">
    <property type="entry name" value="CheY-like_superfamily"/>
</dbReference>
<evidence type="ECO:0000256" key="4">
    <source>
        <dbReference type="ARBA" id="ARBA00023163"/>
    </source>
</evidence>
<dbReference type="CDD" id="cd17535">
    <property type="entry name" value="REC_NarL-like"/>
    <property type="match status" value="1"/>
</dbReference>
<dbReference type="SUPFAM" id="SSF46894">
    <property type="entry name" value="C-terminal effector domain of the bipartite response regulators"/>
    <property type="match status" value="1"/>
</dbReference>
<keyword evidence="9" id="KW-1185">Reference proteome</keyword>
<protein>
    <submittedName>
        <fullName evidence="8">Response regulator transcription factor</fullName>
    </submittedName>
</protein>
<evidence type="ECO:0000256" key="1">
    <source>
        <dbReference type="ARBA" id="ARBA00022553"/>
    </source>
</evidence>
<keyword evidence="4" id="KW-0804">Transcription</keyword>
<feature type="domain" description="Response regulatory" evidence="7">
    <location>
        <begin position="21"/>
        <end position="137"/>
    </location>
</feature>
<dbReference type="PANTHER" id="PTHR43214:SF41">
    <property type="entry name" value="NITRATE_NITRITE RESPONSE REGULATOR PROTEIN NARP"/>
    <property type="match status" value="1"/>
</dbReference>
<dbReference type="Pfam" id="PF00196">
    <property type="entry name" value="GerE"/>
    <property type="match status" value="1"/>
</dbReference>
<dbReference type="GO" id="GO:0003677">
    <property type="term" value="F:DNA binding"/>
    <property type="evidence" value="ECO:0007669"/>
    <property type="project" value="UniProtKB-KW"/>
</dbReference>
<sequence length="245" mass="26979">MKTPTESPTVAKPSKAPDRRRLLLVDDHPVTRRGVAALINAERDLEVAGEADSAPRALEIVGHQQFDLAIVDVSLGAMSGIELIKNLKVLAPSLPILVMSMHDEGLYAERALRAGAHGYIMKQEASDKILIAIQRVLSGDLYISDKMKEKMLHRLVNKKKETEGVFSIDTLSDREMEVFQLIGNGFSTRQIASQLHLSVKTIDSYREHLKLKLQLESGPDLVRFAIQWVKSEIASGPSAAAPVPN</sequence>
<dbReference type="PANTHER" id="PTHR43214">
    <property type="entry name" value="TWO-COMPONENT RESPONSE REGULATOR"/>
    <property type="match status" value="1"/>
</dbReference>
<name>A0A8F9TTM0_9BACT</name>
<evidence type="ECO:0000256" key="2">
    <source>
        <dbReference type="ARBA" id="ARBA00023015"/>
    </source>
</evidence>
<feature type="domain" description="HTH luxR-type" evidence="6">
    <location>
        <begin position="164"/>
        <end position="229"/>
    </location>
</feature>
<dbReference type="PROSITE" id="PS00622">
    <property type="entry name" value="HTH_LUXR_1"/>
    <property type="match status" value="1"/>
</dbReference>
<evidence type="ECO:0000259" key="6">
    <source>
        <dbReference type="PROSITE" id="PS50043"/>
    </source>
</evidence>
<dbReference type="Gene3D" id="3.40.50.2300">
    <property type="match status" value="1"/>
</dbReference>
<dbReference type="AlphaFoldDB" id="A0A8F9TTM0"/>
<dbReference type="InterPro" id="IPR016032">
    <property type="entry name" value="Sig_transdc_resp-reg_C-effctor"/>
</dbReference>
<dbReference type="KEGG" id="ole:K0B96_00015"/>
<dbReference type="SMART" id="SM00421">
    <property type="entry name" value="HTH_LUXR"/>
    <property type="match status" value="1"/>
</dbReference>
<keyword evidence="1 5" id="KW-0597">Phosphoprotein</keyword>
<dbReference type="CDD" id="cd06170">
    <property type="entry name" value="LuxR_C_like"/>
    <property type="match status" value="1"/>
</dbReference>
<proteinExistence type="predicted"/>
<dbReference type="PROSITE" id="PS50110">
    <property type="entry name" value="RESPONSE_REGULATORY"/>
    <property type="match status" value="1"/>
</dbReference>
<dbReference type="Proteomes" id="UP000825051">
    <property type="component" value="Chromosome"/>
</dbReference>
<evidence type="ECO:0000256" key="5">
    <source>
        <dbReference type="PROSITE-ProRule" id="PRU00169"/>
    </source>
</evidence>
<keyword evidence="3" id="KW-0238">DNA-binding</keyword>
<keyword evidence="2" id="KW-0805">Transcription regulation</keyword>
<dbReference type="RefSeq" id="WP_220162349.1">
    <property type="nucleotide sequence ID" value="NZ_CP080507.1"/>
</dbReference>